<feature type="transmembrane region" description="Helical" evidence="1">
    <location>
        <begin position="132"/>
        <end position="159"/>
    </location>
</feature>
<dbReference type="KEGG" id="aram:KAR29_02135"/>
<feature type="transmembrane region" description="Helical" evidence="1">
    <location>
        <begin position="108"/>
        <end position="126"/>
    </location>
</feature>
<dbReference type="GO" id="GO:0005886">
    <property type="term" value="C:plasma membrane"/>
    <property type="evidence" value="ECO:0007669"/>
    <property type="project" value="InterPro"/>
</dbReference>
<dbReference type="EMBL" id="CP072943">
    <property type="protein sequence ID" value="QTX32757.1"/>
    <property type="molecule type" value="Genomic_DNA"/>
</dbReference>
<dbReference type="Gene3D" id="1.10.1760.20">
    <property type="match status" value="1"/>
</dbReference>
<dbReference type="Proteomes" id="UP000671879">
    <property type="component" value="Chromosome"/>
</dbReference>
<sequence length="168" mass="17959">MRLSTRTLVEGALATALAVALSYLKIWNMPQGGSITLENVPLIVFALRRGWRGGLVAGSAAGLIQLLLGGYVVHPAQALLDYPLAFASLGLAALAPRPLWAGAFLGSLARFGCHVLSGALFFGSYAPEGTNVWLYSIGYNGSFMVPNLLLTVVACYLLVPRLERLRRE</sequence>
<evidence type="ECO:0000313" key="3">
    <source>
        <dbReference type="Proteomes" id="UP000671879"/>
    </source>
</evidence>
<feature type="transmembrane region" description="Helical" evidence="1">
    <location>
        <begin position="79"/>
        <end position="96"/>
    </location>
</feature>
<dbReference type="GO" id="GO:0015234">
    <property type="term" value="F:thiamine transmembrane transporter activity"/>
    <property type="evidence" value="ECO:0007669"/>
    <property type="project" value="InterPro"/>
</dbReference>
<evidence type="ECO:0000313" key="2">
    <source>
        <dbReference type="EMBL" id="QTX32757.1"/>
    </source>
</evidence>
<organism evidence="2 3">
    <name type="scientific">Aminithiophilus ramosus</name>
    <dbReference type="NCBI Taxonomy" id="3029084"/>
    <lineage>
        <taxon>Bacteria</taxon>
        <taxon>Thermotogati</taxon>
        <taxon>Synergistota</taxon>
        <taxon>Synergistia</taxon>
        <taxon>Synergistales</taxon>
        <taxon>Aminithiophilaceae</taxon>
        <taxon>Aminithiophilus</taxon>
    </lineage>
</organism>
<feature type="transmembrane region" description="Helical" evidence="1">
    <location>
        <begin position="54"/>
        <end position="73"/>
    </location>
</feature>
<dbReference type="NCBIfam" id="TIGR02357">
    <property type="entry name" value="ECF_ThiT_YuaJ"/>
    <property type="match status" value="1"/>
</dbReference>
<name>A0A9Q7F023_9BACT</name>
<dbReference type="Pfam" id="PF09515">
    <property type="entry name" value="Thia_YuaJ"/>
    <property type="match status" value="1"/>
</dbReference>
<dbReference type="InterPro" id="IPR012651">
    <property type="entry name" value="Thia_Transptr_ThiT"/>
</dbReference>
<keyword evidence="1" id="KW-0472">Membrane</keyword>
<proteinExistence type="predicted"/>
<reference evidence="3" key="1">
    <citation type="submission" date="2021-04" db="EMBL/GenBank/DDBJ databases">
        <title>A novel Synergistetes isolate from a pyrite-forming mixed culture.</title>
        <authorList>
            <person name="Bunk B."/>
            <person name="Sproer C."/>
            <person name="Spring S."/>
            <person name="Pester M."/>
        </authorList>
    </citation>
    <scope>NUCLEOTIDE SEQUENCE [LARGE SCALE GENOMIC DNA]</scope>
    <source>
        <strain evidence="3">J.5.4.2-T.3.5.2</strain>
    </source>
</reference>
<accession>A0A9Q7F023</accession>
<keyword evidence="3" id="KW-1185">Reference proteome</keyword>
<dbReference type="AlphaFoldDB" id="A0A9Q7F023"/>
<gene>
    <name evidence="2" type="primary">thiT</name>
    <name evidence="2" type="ORF">KAR29_02135</name>
</gene>
<keyword evidence="1" id="KW-0812">Transmembrane</keyword>
<keyword evidence="1" id="KW-1133">Transmembrane helix</keyword>
<protein>
    <submittedName>
        <fullName evidence="2">Energy-coupled thiamine transporter ThiT</fullName>
    </submittedName>
</protein>
<evidence type="ECO:0000256" key="1">
    <source>
        <dbReference type="SAM" id="Phobius"/>
    </source>
</evidence>
<dbReference type="RefSeq" id="WP_274374011.1">
    <property type="nucleotide sequence ID" value="NZ_CP072943.1"/>
</dbReference>